<accession>A0AAD5Q1M7</accession>
<gene>
    <name evidence="2" type="ORF">P43SY_010787</name>
</gene>
<reference evidence="2" key="1">
    <citation type="submission" date="2021-12" db="EMBL/GenBank/DDBJ databases">
        <title>Prjna785345.</title>
        <authorList>
            <person name="Rujirawat T."/>
            <person name="Krajaejun T."/>
        </authorList>
    </citation>
    <scope>NUCLEOTIDE SEQUENCE</scope>
    <source>
        <strain evidence="2">Pi057C3</strain>
    </source>
</reference>
<evidence type="ECO:0000313" key="2">
    <source>
        <dbReference type="EMBL" id="KAJ0391328.1"/>
    </source>
</evidence>
<feature type="region of interest" description="Disordered" evidence="1">
    <location>
        <begin position="11"/>
        <end position="40"/>
    </location>
</feature>
<feature type="region of interest" description="Disordered" evidence="1">
    <location>
        <begin position="77"/>
        <end position="104"/>
    </location>
</feature>
<dbReference type="Proteomes" id="UP001209570">
    <property type="component" value="Unassembled WGS sequence"/>
</dbReference>
<keyword evidence="3" id="KW-1185">Reference proteome</keyword>
<evidence type="ECO:0000313" key="3">
    <source>
        <dbReference type="Proteomes" id="UP001209570"/>
    </source>
</evidence>
<feature type="compositionally biased region" description="Low complexity" evidence="1">
    <location>
        <begin position="87"/>
        <end position="98"/>
    </location>
</feature>
<dbReference type="EMBL" id="JAKCXM010001116">
    <property type="protein sequence ID" value="KAJ0391328.1"/>
    <property type="molecule type" value="Genomic_DNA"/>
</dbReference>
<name>A0AAD5Q1M7_PYTIN</name>
<sequence>MFWLCVTLVSPRGKAGSPDPALLLARQDGDDTDSTPADPLGAVADAIRDRLHEAEADEEEAVQRCRDMRALLREQSESLEAAERAADAGNGDSGSSGADSDESTEVLDDAQVAWMEDVLKFMYRYRRHIWQRNHWFPLSRQSQSGAPMTTMYTARMSADRELTAAFAALCAAAPPGVSTSLFWCEPAFWCLPVKQCSWVVGDLSTPLADQLRELDLLEPVRVGWASAPGRFVEALIREQLALLDSHQDQCWELPAPWNDPTYTPQV</sequence>
<feature type="compositionally biased region" description="Basic and acidic residues" evidence="1">
    <location>
        <begin position="77"/>
        <end position="86"/>
    </location>
</feature>
<evidence type="ECO:0000256" key="1">
    <source>
        <dbReference type="SAM" id="MobiDB-lite"/>
    </source>
</evidence>
<protein>
    <submittedName>
        <fullName evidence="2">Uncharacterized protein</fullName>
    </submittedName>
</protein>
<proteinExistence type="predicted"/>
<organism evidence="2 3">
    <name type="scientific">Pythium insidiosum</name>
    <name type="common">Pythiosis disease agent</name>
    <dbReference type="NCBI Taxonomy" id="114742"/>
    <lineage>
        <taxon>Eukaryota</taxon>
        <taxon>Sar</taxon>
        <taxon>Stramenopiles</taxon>
        <taxon>Oomycota</taxon>
        <taxon>Peronosporomycetes</taxon>
        <taxon>Pythiales</taxon>
        <taxon>Pythiaceae</taxon>
        <taxon>Pythium</taxon>
    </lineage>
</organism>
<dbReference type="AlphaFoldDB" id="A0AAD5Q1M7"/>
<comment type="caution">
    <text evidence="2">The sequence shown here is derived from an EMBL/GenBank/DDBJ whole genome shotgun (WGS) entry which is preliminary data.</text>
</comment>